<comment type="subunit">
    <text evidence="2">Homodimer.</text>
</comment>
<keyword evidence="5" id="KW-0663">Pyridoxal phosphate</keyword>
<evidence type="ECO:0000259" key="6">
    <source>
        <dbReference type="Pfam" id="PF00155"/>
    </source>
</evidence>
<dbReference type="EMBL" id="LR134190">
    <property type="protein sequence ID" value="VEB51403.1"/>
    <property type="molecule type" value="Genomic_DNA"/>
</dbReference>
<evidence type="ECO:0000256" key="3">
    <source>
        <dbReference type="ARBA" id="ARBA00022576"/>
    </source>
</evidence>
<dbReference type="GO" id="GO:0030170">
    <property type="term" value="F:pyridoxal phosphate binding"/>
    <property type="evidence" value="ECO:0007669"/>
    <property type="project" value="InterPro"/>
</dbReference>
<dbReference type="PRINTS" id="PR00799">
    <property type="entry name" value="TRANSAMINASE"/>
</dbReference>
<dbReference type="SUPFAM" id="SSF53383">
    <property type="entry name" value="PLP-dependent transferases"/>
    <property type="match status" value="1"/>
</dbReference>
<evidence type="ECO:0000313" key="7">
    <source>
        <dbReference type="EMBL" id="VEB51403.1"/>
    </source>
</evidence>
<dbReference type="EC" id="2.6.1.57" evidence="7"/>
<name>A0A447TPU1_SALET</name>
<keyword evidence="3 7" id="KW-0032">Aminotransferase</keyword>
<dbReference type="GO" id="GO:0005829">
    <property type="term" value="C:cytosol"/>
    <property type="evidence" value="ECO:0007669"/>
    <property type="project" value="TreeGrafter"/>
</dbReference>
<reference evidence="7 8" key="1">
    <citation type="submission" date="2018-12" db="EMBL/GenBank/DDBJ databases">
        <authorList>
            <consortium name="Pathogen Informatics"/>
        </authorList>
    </citation>
    <scope>NUCLEOTIDE SEQUENCE [LARGE SCALE GENOMIC DNA]</scope>
    <source>
        <strain evidence="7 8">NCTC6754</strain>
    </source>
</reference>
<keyword evidence="4 7" id="KW-0808">Transferase</keyword>
<dbReference type="InterPro" id="IPR015424">
    <property type="entry name" value="PyrdxlP-dep_Trfase"/>
</dbReference>
<sequence length="195" mass="21861">MAEAEARLKRAVRMALRCYLPMEGLNTYRHTIAPLLFGADHPVLQQQRVATIQTLGGSGALKVGADFLKRYFPDAGVWGERPHLGKPYCDICRGRIRSEYFTPWYDDATNGIRFNDLLATLNTLPARSIVLLHPCCHNPTGADLTPSQWDAVIEIGEKARDLIPFLDIAYQGFGAGMDDDAYVIRRHCQPLGYLR</sequence>
<evidence type="ECO:0000313" key="8">
    <source>
        <dbReference type="Proteomes" id="UP000269208"/>
    </source>
</evidence>
<dbReference type="Gene3D" id="3.40.640.10">
    <property type="entry name" value="Type I PLP-dependent aspartate aminotransferase-like (Major domain)"/>
    <property type="match status" value="1"/>
</dbReference>
<dbReference type="PANTHER" id="PTHR11879">
    <property type="entry name" value="ASPARTATE AMINOTRANSFERASE"/>
    <property type="match status" value="1"/>
</dbReference>
<dbReference type="Pfam" id="PF00155">
    <property type="entry name" value="Aminotran_1_2"/>
    <property type="match status" value="1"/>
</dbReference>
<dbReference type="GO" id="GO:0004838">
    <property type="term" value="F:L-tyrosine-2-oxoglutarate transaminase activity"/>
    <property type="evidence" value="ECO:0007669"/>
    <property type="project" value="TreeGrafter"/>
</dbReference>
<comment type="cofactor">
    <cofactor evidence="1">
        <name>pyridoxal 5'-phosphate</name>
        <dbReference type="ChEBI" id="CHEBI:597326"/>
    </cofactor>
</comment>
<dbReference type="AlphaFoldDB" id="A0A447TPU1"/>
<evidence type="ECO:0000256" key="5">
    <source>
        <dbReference type="ARBA" id="ARBA00022898"/>
    </source>
</evidence>
<evidence type="ECO:0000256" key="2">
    <source>
        <dbReference type="ARBA" id="ARBA00011738"/>
    </source>
</evidence>
<dbReference type="GO" id="GO:0033585">
    <property type="term" value="P:L-phenylalanine biosynthetic process from chorismate via phenylpyruvate"/>
    <property type="evidence" value="ECO:0007669"/>
    <property type="project" value="TreeGrafter"/>
</dbReference>
<gene>
    <name evidence="7" type="primary">tyrB_3</name>
    <name evidence="7" type="ORF">NCTC6754_01107</name>
</gene>
<dbReference type="InterPro" id="IPR000796">
    <property type="entry name" value="Asp_trans"/>
</dbReference>
<dbReference type="Proteomes" id="UP000269208">
    <property type="component" value="Chromosome"/>
</dbReference>
<feature type="domain" description="Aminotransferase class I/classII large" evidence="6">
    <location>
        <begin position="10"/>
        <end position="181"/>
    </location>
</feature>
<accession>A0A447TPU1</accession>
<dbReference type="InterPro" id="IPR004839">
    <property type="entry name" value="Aminotransferase_I/II_large"/>
</dbReference>
<protein>
    <submittedName>
        <fullName evidence="7">Tyrosine aminotransferase, tyrosine repressible</fullName>
        <ecNumber evidence="7">2.6.1.57</ecNumber>
    </submittedName>
</protein>
<dbReference type="GO" id="GO:0042802">
    <property type="term" value="F:identical protein binding"/>
    <property type="evidence" value="ECO:0007669"/>
    <property type="project" value="TreeGrafter"/>
</dbReference>
<evidence type="ECO:0000256" key="1">
    <source>
        <dbReference type="ARBA" id="ARBA00001933"/>
    </source>
</evidence>
<dbReference type="InterPro" id="IPR015421">
    <property type="entry name" value="PyrdxlP-dep_Trfase_major"/>
</dbReference>
<organism evidence="7 8">
    <name type="scientific">Salmonella enterica I</name>
    <dbReference type="NCBI Taxonomy" id="59201"/>
    <lineage>
        <taxon>Bacteria</taxon>
        <taxon>Pseudomonadati</taxon>
        <taxon>Pseudomonadota</taxon>
        <taxon>Gammaproteobacteria</taxon>
        <taxon>Enterobacterales</taxon>
        <taxon>Enterobacteriaceae</taxon>
        <taxon>Salmonella</taxon>
    </lineage>
</organism>
<proteinExistence type="predicted"/>
<dbReference type="PANTHER" id="PTHR11879:SF37">
    <property type="entry name" value="AROMATIC-AMINO-ACID AMINOTRANSFERASE"/>
    <property type="match status" value="1"/>
</dbReference>
<evidence type="ECO:0000256" key="4">
    <source>
        <dbReference type="ARBA" id="ARBA00022679"/>
    </source>
</evidence>